<organism evidence="6 7">
    <name type="scientific">Krasilnikovia cinnamomea</name>
    <dbReference type="NCBI Taxonomy" id="349313"/>
    <lineage>
        <taxon>Bacteria</taxon>
        <taxon>Bacillati</taxon>
        <taxon>Actinomycetota</taxon>
        <taxon>Actinomycetes</taxon>
        <taxon>Micromonosporales</taxon>
        <taxon>Micromonosporaceae</taxon>
        <taxon>Krasilnikovia</taxon>
    </lineage>
</organism>
<dbReference type="InterPro" id="IPR038770">
    <property type="entry name" value="Na+/solute_symporter_sf"/>
</dbReference>
<gene>
    <name evidence="6" type="ORF">EV385_5242</name>
</gene>
<dbReference type="PANTHER" id="PTHR10361">
    <property type="entry name" value="SODIUM-BILE ACID COTRANSPORTER"/>
    <property type="match status" value="1"/>
</dbReference>
<dbReference type="PANTHER" id="PTHR10361:SF28">
    <property type="entry name" value="P3 PROTEIN-RELATED"/>
    <property type="match status" value="1"/>
</dbReference>
<feature type="transmembrane region" description="Helical" evidence="5">
    <location>
        <begin position="66"/>
        <end position="86"/>
    </location>
</feature>
<dbReference type="InterPro" id="IPR004710">
    <property type="entry name" value="Bilac:Na_transpt"/>
</dbReference>
<dbReference type="Gene3D" id="1.20.1530.20">
    <property type="match status" value="1"/>
</dbReference>
<feature type="transmembrane region" description="Helical" evidence="5">
    <location>
        <begin position="38"/>
        <end position="60"/>
    </location>
</feature>
<sequence>MSLTSVVLAALLIAAMLAVGTTVDLAGLARVLRRPAPVAVAVAANALVMPGLAVLLLAVFDVSGPGVVGVVLAAAAPGGGSGALLAHHARADAALAVSLQAVLAVAGLVILPAWLTVAEVRWEIGLAALPTVDAVLLVAGSLVGQLVPLGVGMWLRARRPQLAVRVHAVARRIADVLLAGIVLWSLLANAHRLGEVPLVVYAVIAAVVAVGLATYASPGLGAASGRGAVAMTTTVRNLSLALFVAAFAPDPGRVILTVLAYGLVMYAAAVAAIGPMRRAAARPAARPV</sequence>
<dbReference type="Pfam" id="PF01758">
    <property type="entry name" value="SBF"/>
    <property type="match status" value="1"/>
</dbReference>
<evidence type="ECO:0000313" key="7">
    <source>
        <dbReference type="Proteomes" id="UP000292564"/>
    </source>
</evidence>
<evidence type="ECO:0000256" key="2">
    <source>
        <dbReference type="ARBA" id="ARBA00022692"/>
    </source>
</evidence>
<dbReference type="GO" id="GO:0016020">
    <property type="term" value="C:membrane"/>
    <property type="evidence" value="ECO:0007669"/>
    <property type="project" value="UniProtKB-SubCell"/>
</dbReference>
<dbReference type="RefSeq" id="WP_130511818.1">
    <property type="nucleotide sequence ID" value="NZ_SHKY01000001.1"/>
</dbReference>
<dbReference type="InterPro" id="IPR002657">
    <property type="entry name" value="BilAc:Na_symport/Acr3"/>
</dbReference>
<feature type="transmembrane region" description="Helical" evidence="5">
    <location>
        <begin position="135"/>
        <end position="157"/>
    </location>
</feature>
<accession>A0A4Q7ZRU3</accession>
<name>A0A4Q7ZRU3_9ACTN</name>
<protein>
    <submittedName>
        <fullName evidence="6">BASS family bile acid:Na+ symporter</fullName>
    </submittedName>
</protein>
<evidence type="ECO:0000313" key="6">
    <source>
        <dbReference type="EMBL" id="RZU53323.1"/>
    </source>
</evidence>
<comment type="subcellular location">
    <subcellularLocation>
        <location evidence="1">Membrane</location>
        <topology evidence="1">Multi-pass membrane protein</topology>
    </subcellularLocation>
</comment>
<feature type="transmembrane region" description="Helical" evidence="5">
    <location>
        <begin position="169"/>
        <end position="186"/>
    </location>
</feature>
<proteinExistence type="predicted"/>
<dbReference type="EMBL" id="SHKY01000001">
    <property type="protein sequence ID" value="RZU53323.1"/>
    <property type="molecule type" value="Genomic_DNA"/>
</dbReference>
<feature type="transmembrane region" description="Helical" evidence="5">
    <location>
        <begin position="6"/>
        <end position="26"/>
    </location>
</feature>
<reference evidence="6 7" key="1">
    <citation type="submission" date="2019-02" db="EMBL/GenBank/DDBJ databases">
        <title>Sequencing the genomes of 1000 actinobacteria strains.</title>
        <authorList>
            <person name="Klenk H.-P."/>
        </authorList>
    </citation>
    <scope>NUCLEOTIDE SEQUENCE [LARGE SCALE GENOMIC DNA]</scope>
    <source>
        <strain evidence="6 7">DSM 45162</strain>
    </source>
</reference>
<feature type="transmembrane region" description="Helical" evidence="5">
    <location>
        <begin position="254"/>
        <end position="273"/>
    </location>
</feature>
<keyword evidence="3 5" id="KW-1133">Transmembrane helix</keyword>
<evidence type="ECO:0000256" key="4">
    <source>
        <dbReference type="ARBA" id="ARBA00023136"/>
    </source>
</evidence>
<feature type="transmembrane region" description="Helical" evidence="5">
    <location>
        <begin position="228"/>
        <end position="248"/>
    </location>
</feature>
<feature type="transmembrane region" description="Helical" evidence="5">
    <location>
        <begin position="198"/>
        <end position="216"/>
    </location>
</feature>
<keyword evidence="2 5" id="KW-0812">Transmembrane</keyword>
<evidence type="ECO:0000256" key="1">
    <source>
        <dbReference type="ARBA" id="ARBA00004141"/>
    </source>
</evidence>
<evidence type="ECO:0000256" key="3">
    <source>
        <dbReference type="ARBA" id="ARBA00022989"/>
    </source>
</evidence>
<dbReference type="Proteomes" id="UP000292564">
    <property type="component" value="Unassembled WGS sequence"/>
</dbReference>
<evidence type="ECO:0000256" key="5">
    <source>
        <dbReference type="SAM" id="Phobius"/>
    </source>
</evidence>
<feature type="transmembrane region" description="Helical" evidence="5">
    <location>
        <begin position="93"/>
        <end position="115"/>
    </location>
</feature>
<keyword evidence="7" id="KW-1185">Reference proteome</keyword>
<comment type="caution">
    <text evidence="6">The sequence shown here is derived from an EMBL/GenBank/DDBJ whole genome shotgun (WGS) entry which is preliminary data.</text>
</comment>
<keyword evidence="4 5" id="KW-0472">Membrane</keyword>
<dbReference type="AlphaFoldDB" id="A0A4Q7ZRU3"/>